<comment type="caution">
    <text evidence="1">The sequence shown here is derived from an EMBL/GenBank/DDBJ whole genome shotgun (WGS) entry which is preliminary data.</text>
</comment>
<dbReference type="EMBL" id="MTPU01000017">
    <property type="protein sequence ID" value="OPH10635.1"/>
    <property type="molecule type" value="Genomic_DNA"/>
</dbReference>
<evidence type="ECO:0000313" key="2">
    <source>
        <dbReference type="Proteomes" id="UP000190056"/>
    </source>
</evidence>
<sequence length="77" mass="9282">MAFSWLMVKRFWRSQFWRMKRWGGAIAHSEYFANALLRFFSRENLKGVKVRSQFWRMKMSGGAIARSEYFVNPLDIP</sequence>
<dbReference type="RefSeq" id="WP_079290604.1">
    <property type="nucleotide sequence ID" value="NZ_MTPU01000017.1"/>
</dbReference>
<accession>A0A9Q5QYX4</accession>
<proteinExistence type="predicted"/>
<dbReference type="Proteomes" id="UP000190056">
    <property type="component" value="Unassembled WGS sequence"/>
</dbReference>
<name>A0A9Q5QYX4_9CYAN</name>
<protein>
    <submittedName>
        <fullName evidence="1">Uncharacterized protein</fullName>
    </submittedName>
</protein>
<evidence type="ECO:0000313" key="1">
    <source>
        <dbReference type="EMBL" id="OPH10635.1"/>
    </source>
</evidence>
<reference evidence="1 2" key="1">
    <citation type="submission" date="2017-01" db="EMBL/GenBank/DDBJ databases">
        <authorList>
            <person name="Abreu V.A."/>
            <person name="Popin R.V."/>
            <person name="Rigonato J."/>
            <person name="Andreote A.P."/>
            <person name="Schaker P.C."/>
            <person name="Hoff-Risseti C."/>
            <person name="Alvarenga D.O."/>
            <person name="Varani A.M."/>
            <person name="Fiore M.F."/>
        </authorList>
    </citation>
    <scope>NUCLEOTIDE SEQUENCE [LARGE SCALE GENOMIC DNA]</scope>
    <source>
        <strain evidence="1 2">CENA302</strain>
    </source>
</reference>
<organism evidence="1 2">
    <name type="scientific">Cylindrospermopsis raciborskii CENA302</name>
    <dbReference type="NCBI Taxonomy" id="1170768"/>
    <lineage>
        <taxon>Bacteria</taxon>
        <taxon>Bacillati</taxon>
        <taxon>Cyanobacteriota</taxon>
        <taxon>Cyanophyceae</taxon>
        <taxon>Nostocales</taxon>
        <taxon>Aphanizomenonaceae</taxon>
        <taxon>Cylindrospermopsis</taxon>
    </lineage>
</organism>
<dbReference type="AlphaFoldDB" id="A0A9Q5QYX4"/>
<gene>
    <name evidence="1" type="ORF">CENA302_03005</name>
</gene>